<keyword evidence="1 2" id="KW-0732">Signal</keyword>
<accession>A0A7N0U0D1</accession>
<name>A0A7N0U0D1_KALFE</name>
<dbReference type="InterPro" id="IPR044788">
    <property type="entry name" value="X8_dom_prot"/>
</dbReference>
<dbReference type="Proteomes" id="UP000594263">
    <property type="component" value="Unplaced"/>
</dbReference>
<evidence type="ECO:0000256" key="1">
    <source>
        <dbReference type="ARBA" id="ARBA00022729"/>
    </source>
</evidence>
<evidence type="ECO:0000256" key="2">
    <source>
        <dbReference type="SAM" id="SignalP"/>
    </source>
</evidence>
<dbReference type="Gramene" id="Kaladp0048s0956.1.v1.1">
    <property type="protein sequence ID" value="Kaladp0048s0956.1.v1.1"/>
    <property type="gene ID" value="Kaladp0048s0956.v1.1"/>
</dbReference>
<feature type="chain" id="PRO_5029716301" description="X8 domain-containing protein" evidence="2">
    <location>
        <begin position="22"/>
        <end position="110"/>
    </location>
</feature>
<evidence type="ECO:0000313" key="5">
    <source>
        <dbReference type="Proteomes" id="UP000594263"/>
    </source>
</evidence>
<dbReference type="AlphaFoldDB" id="A0A7N0U0D1"/>
<feature type="signal peptide" evidence="2">
    <location>
        <begin position="1"/>
        <end position="21"/>
    </location>
</feature>
<feature type="domain" description="X8" evidence="3">
    <location>
        <begin position="28"/>
        <end position="109"/>
    </location>
</feature>
<protein>
    <recommendedName>
        <fullName evidence="3">X8 domain-containing protein</fullName>
    </recommendedName>
</protein>
<dbReference type="EnsemblPlants" id="Kaladp0048s0956.1.v1.1">
    <property type="protein sequence ID" value="Kaladp0048s0956.1.v1.1"/>
    <property type="gene ID" value="Kaladp0048s0956.v1.1"/>
</dbReference>
<dbReference type="OMA" id="CEPWCSA"/>
<proteinExistence type="predicted"/>
<reference evidence="4" key="1">
    <citation type="submission" date="2021-01" db="UniProtKB">
        <authorList>
            <consortium name="EnsemblPlants"/>
        </authorList>
    </citation>
    <scope>IDENTIFICATION</scope>
</reference>
<dbReference type="PANTHER" id="PTHR31044">
    <property type="entry name" value="BETA-1,3 GLUCANASE"/>
    <property type="match status" value="1"/>
</dbReference>
<dbReference type="GO" id="GO:0009506">
    <property type="term" value="C:plasmodesma"/>
    <property type="evidence" value="ECO:0007669"/>
    <property type="project" value="UniProtKB-ARBA"/>
</dbReference>
<dbReference type="Pfam" id="PF07983">
    <property type="entry name" value="X8"/>
    <property type="match status" value="1"/>
</dbReference>
<evidence type="ECO:0000259" key="3">
    <source>
        <dbReference type="SMART" id="SM00768"/>
    </source>
</evidence>
<keyword evidence="5" id="KW-1185">Reference proteome</keyword>
<evidence type="ECO:0000313" key="4">
    <source>
        <dbReference type="EnsemblPlants" id="Kaladp0048s0956.1.v1.1"/>
    </source>
</evidence>
<sequence>MKFVAALIFVYLVCSGQVSEGQQQQGGTWCVARPSATDVELTNNINYACQTLAGSNCTLLIEEGGSCRDPCTLINHASAVMNAYYAENGRNWWNCNFKGTGLITISNPSN</sequence>
<dbReference type="SMART" id="SM00768">
    <property type="entry name" value="X8"/>
    <property type="match status" value="1"/>
</dbReference>
<dbReference type="Gene3D" id="1.20.58.1040">
    <property type="match status" value="1"/>
</dbReference>
<organism evidence="4 5">
    <name type="scientific">Kalanchoe fedtschenkoi</name>
    <name type="common">Lavender scallops</name>
    <name type="synonym">South American air plant</name>
    <dbReference type="NCBI Taxonomy" id="63787"/>
    <lineage>
        <taxon>Eukaryota</taxon>
        <taxon>Viridiplantae</taxon>
        <taxon>Streptophyta</taxon>
        <taxon>Embryophyta</taxon>
        <taxon>Tracheophyta</taxon>
        <taxon>Spermatophyta</taxon>
        <taxon>Magnoliopsida</taxon>
        <taxon>eudicotyledons</taxon>
        <taxon>Gunneridae</taxon>
        <taxon>Pentapetalae</taxon>
        <taxon>Saxifragales</taxon>
        <taxon>Crassulaceae</taxon>
        <taxon>Kalanchoe</taxon>
    </lineage>
</organism>
<dbReference type="InterPro" id="IPR012946">
    <property type="entry name" value="X8"/>
</dbReference>
<dbReference type="PANTHER" id="PTHR31044:SF57">
    <property type="entry name" value="CARBOHYDRATE-BINDING X8 DOMAIN SUPERFAMILY PROTEIN"/>
    <property type="match status" value="1"/>
</dbReference>